<dbReference type="WBParaSite" id="HPBE_0001619401-mRNA-1">
    <property type="protein sequence ID" value="HPBE_0001619401-mRNA-1"/>
    <property type="gene ID" value="HPBE_0001619401"/>
</dbReference>
<evidence type="ECO:0000313" key="4">
    <source>
        <dbReference type="Proteomes" id="UP000050761"/>
    </source>
</evidence>
<accession>A0A183G3Z8</accession>
<evidence type="ECO:0000256" key="2">
    <source>
        <dbReference type="SAM" id="Phobius"/>
    </source>
</evidence>
<evidence type="ECO:0000313" key="5">
    <source>
        <dbReference type="WBParaSite" id="HPBE_0001619401-mRNA-1"/>
    </source>
</evidence>
<proteinExistence type="predicted"/>
<accession>A0A3P8E928</accession>
<dbReference type="Proteomes" id="UP000050761">
    <property type="component" value="Unassembled WGS sequence"/>
</dbReference>
<keyword evidence="4" id="KW-1185">Reference proteome</keyword>
<keyword evidence="2" id="KW-0812">Transmembrane</keyword>
<reference evidence="3 4" key="1">
    <citation type="submission" date="2018-11" db="EMBL/GenBank/DDBJ databases">
        <authorList>
            <consortium name="Pathogen Informatics"/>
        </authorList>
    </citation>
    <scope>NUCLEOTIDE SEQUENCE [LARGE SCALE GENOMIC DNA]</scope>
</reference>
<keyword evidence="2" id="KW-1133">Transmembrane helix</keyword>
<dbReference type="AlphaFoldDB" id="A0A183G3Z8"/>
<protein>
    <submittedName>
        <fullName evidence="5">Transmembrane gamma-carboxyglutamic acid protein 4</fullName>
    </submittedName>
</protein>
<name>A0A183G3Z8_HELPZ</name>
<feature type="transmembrane region" description="Helical" evidence="2">
    <location>
        <begin position="38"/>
        <end position="58"/>
    </location>
</feature>
<gene>
    <name evidence="3" type="ORF">HPBE_LOCUS16193</name>
</gene>
<feature type="compositionally biased region" description="Pro residues" evidence="1">
    <location>
        <begin position="94"/>
        <end position="105"/>
    </location>
</feature>
<evidence type="ECO:0000256" key="1">
    <source>
        <dbReference type="SAM" id="MobiDB-lite"/>
    </source>
</evidence>
<dbReference type="EMBL" id="UZAH01029282">
    <property type="protein sequence ID" value="VDP05223.1"/>
    <property type="molecule type" value="Genomic_DNA"/>
</dbReference>
<organism evidence="4 5">
    <name type="scientific">Heligmosomoides polygyrus</name>
    <name type="common">Parasitic roundworm</name>
    <dbReference type="NCBI Taxonomy" id="6339"/>
    <lineage>
        <taxon>Eukaryota</taxon>
        <taxon>Metazoa</taxon>
        <taxon>Ecdysozoa</taxon>
        <taxon>Nematoda</taxon>
        <taxon>Chromadorea</taxon>
        <taxon>Rhabditida</taxon>
        <taxon>Rhabditina</taxon>
        <taxon>Rhabditomorpha</taxon>
        <taxon>Strongyloidea</taxon>
        <taxon>Heligmosomidae</taxon>
        <taxon>Heligmosomoides</taxon>
    </lineage>
</organism>
<sequence>MPFEFLMTNHNITQDDLEKFEEMAAEEPERWTREEVQIVVLLALLLVIIFAVIALASLECFRQKWLKCCSPIRLMDAMKAPTMTAISEEASPHPTSPPPPPPPYTPSERPVVFSIKG</sequence>
<evidence type="ECO:0000313" key="3">
    <source>
        <dbReference type="EMBL" id="VDP05223.1"/>
    </source>
</evidence>
<reference evidence="5" key="2">
    <citation type="submission" date="2019-09" db="UniProtKB">
        <authorList>
            <consortium name="WormBaseParasite"/>
        </authorList>
    </citation>
    <scope>IDENTIFICATION</scope>
</reference>
<feature type="region of interest" description="Disordered" evidence="1">
    <location>
        <begin position="83"/>
        <end position="109"/>
    </location>
</feature>
<keyword evidence="2" id="KW-0472">Membrane</keyword>